<comment type="subcellular location">
    <subcellularLocation>
        <location evidence="1 5">Cytoplasm</location>
    </subcellularLocation>
</comment>
<dbReference type="GO" id="GO:0051082">
    <property type="term" value="F:unfolded protein binding"/>
    <property type="evidence" value="ECO:0007669"/>
    <property type="project" value="UniProtKB-UniRule"/>
</dbReference>
<dbReference type="Pfam" id="PF02814">
    <property type="entry name" value="UreE_N"/>
    <property type="match status" value="1"/>
</dbReference>
<evidence type="ECO:0000256" key="5">
    <source>
        <dbReference type="HAMAP-Rule" id="MF_00822"/>
    </source>
</evidence>
<dbReference type="PIRSF" id="PIRSF036402">
    <property type="entry name" value="Ureas_acces_UreE"/>
    <property type="match status" value="1"/>
</dbReference>
<dbReference type="SUPFAM" id="SSF69287">
    <property type="entry name" value="Urease metallochaperone UreE, N-terminal domain"/>
    <property type="match status" value="1"/>
</dbReference>
<dbReference type="RefSeq" id="WP_050726604.1">
    <property type="nucleotide sequence ID" value="NZ_CP012332.1"/>
</dbReference>
<evidence type="ECO:0000256" key="4">
    <source>
        <dbReference type="ARBA" id="ARBA00023186"/>
    </source>
</evidence>
<evidence type="ECO:0000313" key="9">
    <source>
        <dbReference type="Proteomes" id="UP000055590"/>
    </source>
</evidence>
<accession>A0A0K1PG90</accession>
<dbReference type="GO" id="GO:0006457">
    <property type="term" value="P:protein folding"/>
    <property type="evidence" value="ECO:0007669"/>
    <property type="project" value="InterPro"/>
</dbReference>
<dbReference type="HAMAP" id="MF_00822">
    <property type="entry name" value="UreE"/>
    <property type="match status" value="1"/>
</dbReference>
<evidence type="ECO:0000256" key="1">
    <source>
        <dbReference type="ARBA" id="ARBA00004496"/>
    </source>
</evidence>
<dbReference type="InterPro" id="IPR036118">
    <property type="entry name" value="UreE_N_sf"/>
</dbReference>
<organism evidence="8 9">
    <name type="scientific">Vulgatibacter incomptus</name>
    <dbReference type="NCBI Taxonomy" id="1391653"/>
    <lineage>
        <taxon>Bacteria</taxon>
        <taxon>Pseudomonadati</taxon>
        <taxon>Myxococcota</taxon>
        <taxon>Myxococcia</taxon>
        <taxon>Myxococcales</taxon>
        <taxon>Cystobacterineae</taxon>
        <taxon>Vulgatibacteraceae</taxon>
        <taxon>Vulgatibacter</taxon>
    </lineage>
</organism>
<comment type="similarity">
    <text evidence="5">Belongs to the UreE family.</text>
</comment>
<feature type="domain" description="UreE urease accessory N-terminal" evidence="7">
    <location>
        <begin position="1"/>
        <end position="66"/>
    </location>
</feature>
<dbReference type="InterPro" id="IPR012406">
    <property type="entry name" value="UreE"/>
</dbReference>
<dbReference type="GO" id="GO:0019627">
    <property type="term" value="P:urea metabolic process"/>
    <property type="evidence" value="ECO:0007669"/>
    <property type="project" value="InterPro"/>
</dbReference>
<dbReference type="OrthoDB" id="5421304at2"/>
<keyword evidence="4 5" id="KW-0143">Chaperone</keyword>
<evidence type="ECO:0000256" key="3">
    <source>
        <dbReference type="ARBA" id="ARBA00022596"/>
    </source>
</evidence>
<evidence type="ECO:0000256" key="6">
    <source>
        <dbReference type="SAM" id="MobiDB-lite"/>
    </source>
</evidence>
<feature type="compositionally biased region" description="Basic and acidic residues" evidence="6">
    <location>
        <begin position="147"/>
        <end position="156"/>
    </location>
</feature>
<keyword evidence="3 5" id="KW-0533">Nickel</keyword>
<dbReference type="GO" id="GO:0016151">
    <property type="term" value="F:nickel cation binding"/>
    <property type="evidence" value="ECO:0007669"/>
    <property type="project" value="UniProtKB-UniRule"/>
</dbReference>
<dbReference type="Gene3D" id="2.60.260.20">
    <property type="entry name" value="Urease metallochaperone UreE, N-terminal domain"/>
    <property type="match status" value="1"/>
</dbReference>
<dbReference type="InterPro" id="IPR004029">
    <property type="entry name" value="UreE_N"/>
</dbReference>
<feature type="region of interest" description="Disordered" evidence="6">
    <location>
        <begin position="132"/>
        <end position="156"/>
    </location>
</feature>
<dbReference type="SUPFAM" id="SSF69737">
    <property type="entry name" value="Urease metallochaperone UreE, C-terminal domain"/>
    <property type="match status" value="1"/>
</dbReference>
<dbReference type="NCBIfam" id="NF009751">
    <property type="entry name" value="PRK13261.1-1"/>
    <property type="match status" value="1"/>
</dbReference>
<dbReference type="PATRIC" id="fig|1391653.3.peg.2940"/>
<protein>
    <recommendedName>
        <fullName evidence="5">Urease accessory protein UreE</fullName>
    </recommendedName>
</protein>
<dbReference type="Pfam" id="PF05194">
    <property type="entry name" value="UreE_C"/>
    <property type="match status" value="1"/>
</dbReference>
<comment type="function">
    <text evidence="5">Involved in urease metallocenter assembly. Binds nickel. Probably functions as a nickel donor during metallocenter assembly.</text>
</comment>
<evidence type="ECO:0000256" key="2">
    <source>
        <dbReference type="ARBA" id="ARBA00022490"/>
    </source>
</evidence>
<dbReference type="SMART" id="SM00988">
    <property type="entry name" value="UreE_N"/>
    <property type="match status" value="1"/>
</dbReference>
<dbReference type="InterPro" id="IPR007864">
    <property type="entry name" value="UreE_C_dom"/>
</dbReference>
<evidence type="ECO:0000259" key="7">
    <source>
        <dbReference type="SMART" id="SM00988"/>
    </source>
</evidence>
<proteinExistence type="inferred from homology"/>
<dbReference type="STRING" id="1391653.AKJ08_2823"/>
<keyword evidence="9" id="KW-1185">Reference proteome</keyword>
<keyword evidence="2 5" id="KW-0963">Cytoplasm</keyword>
<dbReference type="GO" id="GO:0065003">
    <property type="term" value="P:protein-containing complex assembly"/>
    <property type="evidence" value="ECO:0007669"/>
    <property type="project" value="InterPro"/>
</dbReference>
<evidence type="ECO:0000313" key="8">
    <source>
        <dbReference type="EMBL" id="AKU92436.1"/>
    </source>
</evidence>
<dbReference type="AlphaFoldDB" id="A0A0K1PG90"/>
<sequence length="156" mass="17042">MITLREILPREGGVEDEVVLPFEQRRHSRLRVVLASGRDAAILLARGASMRDGDRLGGSDASGALIAVRVIAAPEDVYRVTGDGLIRAAYHLGNRHVPLELGDGFLRLERDPVLRELLEGLGFEVAEAREGFDPEPGAYGGRHGHAHAHEHEHEHA</sequence>
<dbReference type="EMBL" id="CP012332">
    <property type="protein sequence ID" value="AKU92436.1"/>
    <property type="molecule type" value="Genomic_DNA"/>
</dbReference>
<dbReference type="KEGG" id="vin:AKJ08_2823"/>
<dbReference type="Proteomes" id="UP000055590">
    <property type="component" value="Chromosome"/>
</dbReference>
<gene>
    <name evidence="5" type="primary">ureE</name>
    <name evidence="8" type="ORF">AKJ08_2823</name>
</gene>
<dbReference type="GO" id="GO:0005737">
    <property type="term" value="C:cytoplasm"/>
    <property type="evidence" value="ECO:0007669"/>
    <property type="project" value="UniProtKB-SubCell"/>
</dbReference>
<reference evidence="8 9" key="1">
    <citation type="submission" date="2015-08" db="EMBL/GenBank/DDBJ databases">
        <authorList>
            <person name="Babu N.S."/>
            <person name="Beckwith C.J."/>
            <person name="Beseler K.G."/>
            <person name="Brison A."/>
            <person name="Carone J.V."/>
            <person name="Caskin T.P."/>
            <person name="Diamond M."/>
            <person name="Durham M.E."/>
            <person name="Foxe J.M."/>
            <person name="Go M."/>
            <person name="Henderson B.A."/>
            <person name="Jones I.B."/>
            <person name="McGettigan J.A."/>
            <person name="Micheletti S.J."/>
            <person name="Nasrallah M.E."/>
            <person name="Ortiz D."/>
            <person name="Piller C.R."/>
            <person name="Privatt S.R."/>
            <person name="Schneider S.L."/>
            <person name="Sharp S."/>
            <person name="Smith T.C."/>
            <person name="Stanton J.D."/>
            <person name="Ullery H.E."/>
            <person name="Wilson R.J."/>
            <person name="Serrano M.G."/>
            <person name="Buck G."/>
            <person name="Lee V."/>
            <person name="Wang Y."/>
            <person name="Carvalho R."/>
            <person name="Voegtly L."/>
            <person name="Shi R."/>
            <person name="Duckworth R."/>
            <person name="Johnson A."/>
            <person name="Loviza R."/>
            <person name="Walstead R."/>
            <person name="Shah Z."/>
            <person name="Kiflezghi M."/>
            <person name="Wade K."/>
            <person name="Ball S.L."/>
            <person name="Bradley K.W."/>
            <person name="Asai D.J."/>
            <person name="Bowman C.A."/>
            <person name="Russell D.A."/>
            <person name="Pope W.H."/>
            <person name="Jacobs-Sera D."/>
            <person name="Hendrix R.W."/>
            <person name="Hatfull G.F."/>
        </authorList>
    </citation>
    <scope>NUCLEOTIDE SEQUENCE [LARGE SCALE GENOMIC DNA]</scope>
    <source>
        <strain evidence="8 9">DSM 27710</strain>
    </source>
</reference>
<name>A0A0K1PG90_9BACT</name>
<dbReference type="Gene3D" id="3.30.70.790">
    <property type="entry name" value="UreE, C-terminal domain"/>
    <property type="match status" value="1"/>
</dbReference>